<comment type="caution">
    <text evidence="1">The sequence shown here is derived from an EMBL/GenBank/DDBJ whole genome shotgun (WGS) entry which is preliminary data.</text>
</comment>
<dbReference type="EMBL" id="QMEB01000335">
    <property type="protein sequence ID" value="NMG22873.1"/>
    <property type="molecule type" value="Genomic_DNA"/>
</dbReference>
<proteinExistence type="predicted"/>
<evidence type="ECO:0000313" key="2">
    <source>
        <dbReference type="Proteomes" id="UP000718564"/>
    </source>
</evidence>
<dbReference type="Proteomes" id="UP000718564">
    <property type="component" value="Unassembled WGS sequence"/>
</dbReference>
<evidence type="ECO:0000313" key="1">
    <source>
        <dbReference type="EMBL" id="NMG22873.1"/>
    </source>
</evidence>
<protein>
    <recommendedName>
        <fullName evidence="3">3-oxoacyl-ACP synthase</fullName>
    </recommendedName>
</protein>
<name>A0ABX1PEF9_9CYAN</name>
<accession>A0ABX1PEF9</accession>
<gene>
    <name evidence="1" type="ORF">DP116_26965</name>
</gene>
<keyword evidence="2" id="KW-1185">Reference proteome</keyword>
<dbReference type="RefSeq" id="WP_169158054.1">
    <property type="nucleotide sequence ID" value="NZ_CAWPJE010000348.1"/>
</dbReference>
<dbReference type="InterPro" id="IPR025528">
    <property type="entry name" value="BrnA_antitoxin"/>
</dbReference>
<sequence length="97" mass="11340">MSKTNFSGDMSPEERHRKLVEMADEEIDYSDIAPLDEDFWKNAELSLPQKKEGIYIKLNPRTLQWFRSRGKGYQAMIDSVLTSYVEHQEKLGVKSQE</sequence>
<evidence type="ECO:0008006" key="3">
    <source>
        <dbReference type="Google" id="ProtNLM"/>
    </source>
</evidence>
<dbReference type="Pfam" id="PF14384">
    <property type="entry name" value="BrnA_antitoxin"/>
    <property type="match status" value="1"/>
</dbReference>
<organism evidence="1 2">
    <name type="scientific">Brasilonema bromeliae SPC951</name>
    <dbReference type="NCBI Taxonomy" id="385972"/>
    <lineage>
        <taxon>Bacteria</taxon>
        <taxon>Bacillati</taxon>
        <taxon>Cyanobacteriota</taxon>
        <taxon>Cyanophyceae</taxon>
        <taxon>Nostocales</taxon>
        <taxon>Scytonemataceae</taxon>
        <taxon>Brasilonema</taxon>
        <taxon>Bromeliae group (in: Brasilonema)</taxon>
    </lineage>
</organism>
<reference evidence="1 2" key="1">
    <citation type="submission" date="2018-06" db="EMBL/GenBank/DDBJ databases">
        <title>Comparative genomics of Brasilonema spp. strains.</title>
        <authorList>
            <person name="Alvarenga D.O."/>
            <person name="Fiore M.F."/>
            <person name="Varani A.M."/>
        </authorList>
    </citation>
    <scope>NUCLEOTIDE SEQUENCE [LARGE SCALE GENOMIC DNA]</scope>
    <source>
        <strain evidence="1 2">SPC951</strain>
    </source>
</reference>